<feature type="compositionally biased region" description="Low complexity" evidence="1">
    <location>
        <begin position="177"/>
        <end position="199"/>
    </location>
</feature>
<reference evidence="2" key="1">
    <citation type="submission" date="2021-01" db="EMBL/GenBank/DDBJ databases">
        <authorList>
            <person name="Corre E."/>
            <person name="Pelletier E."/>
            <person name="Niang G."/>
            <person name="Scheremetjew M."/>
            <person name="Finn R."/>
            <person name="Kale V."/>
            <person name="Holt S."/>
            <person name="Cochrane G."/>
            <person name="Meng A."/>
            <person name="Brown T."/>
            <person name="Cohen L."/>
        </authorList>
    </citation>
    <scope>NUCLEOTIDE SEQUENCE</scope>
    <source>
        <strain evidence="2">NIES-2562</strain>
    </source>
</reference>
<feature type="compositionally biased region" description="Basic residues" evidence="1">
    <location>
        <begin position="162"/>
        <end position="175"/>
    </location>
</feature>
<sequence>MITTKDGKISFNEDTVKRVVERADRTRLASAMVTGIDAVRRSDFRLLPPSSLTSAELEAVVMTVRNGYVVDDLDRRGMTLTGLQQAAVIEGVATVPAFRRAILLASLDDESSNLSFRRCFTRRLAHGRSSTHASSRSSKRGRRKAGRSREGRSSDEEEQFGGRRKGGKKSRKGRGSKSGSGYSSSSSSDQSSSSGSSSGDESDGGSAAPVQQRVVFSLRKNETLLVLAVKGGGRLMVNVAREGSDDEEGHDSGIFSSLPSAAPPAEQLKPDKNVDNMGGEDGEAEPLLEGGTVYDSSVFALGHEGSMVATGTMVAQTGMRGEAREQPTMQDIPRAQAIATFPGGCRYEFYMEKGPVLHTRESRTEKGILTVEFAVESTFSGSSLTVSGEQPFIADTGKDRERATAKRDRRERGEPSRVEKGGARGERREKARGVEEKHEDRRERSLAGTTPVGRQTLSSSSRADVVAKHKLRSSTLQF</sequence>
<name>A0A7S3D6H0_9EUKA</name>
<feature type="region of interest" description="Disordered" evidence="1">
    <location>
        <begin position="380"/>
        <end position="478"/>
    </location>
</feature>
<organism evidence="2">
    <name type="scientific">Palpitomonas bilix</name>
    <dbReference type="NCBI Taxonomy" id="652834"/>
    <lineage>
        <taxon>Eukaryota</taxon>
        <taxon>Eukaryota incertae sedis</taxon>
    </lineage>
</organism>
<evidence type="ECO:0000313" key="2">
    <source>
        <dbReference type="EMBL" id="CAE0247611.1"/>
    </source>
</evidence>
<feature type="region of interest" description="Disordered" evidence="1">
    <location>
        <begin position="243"/>
        <end position="288"/>
    </location>
</feature>
<evidence type="ECO:0000256" key="1">
    <source>
        <dbReference type="SAM" id="MobiDB-lite"/>
    </source>
</evidence>
<feature type="region of interest" description="Disordered" evidence="1">
    <location>
        <begin position="125"/>
        <end position="208"/>
    </location>
</feature>
<gene>
    <name evidence="2" type="ORF">PBIL07802_LOCUS9803</name>
</gene>
<proteinExistence type="predicted"/>
<feature type="compositionally biased region" description="Polar residues" evidence="1">
    <location>
        <begin position="452"/>
        <end position="462"/>
    </location>
</feature>
<protein>
    <submittedName>
        <fullName evidence="2">Uncharacterized protein</fullName>
    </submittedName>
</protein>
<dbReference type="EMBL" id="HBIB01015212">
    <property type="protein sequence ID" value="CAE0247611.1"/>
    <property type="molecule type" value="Transcribed_RNA"/>
</dbReference>
<accession>A0A7S3D6H0</accession>
<feature type="compositionally biased region" description="Basic and acidic residues" evidence="1">
    <location>
        <begin position="396"/>
        <end position="445"/>
    </location>
</feature>
<feature type="compositionally biased region" description="Basic residues" evidence="1">
    <location>
        <begin position="137"/>
        <end position="146"/>
    </location>
</feature>
<dbReference type="AlphaFoldDB" id="A0A7S3D6H0"/>